<feature type="compositionally biased region" description="Basic and acidic residues" evidence="2">
    <location>
        <begin position="1"/>
        <end position="11"/>
    </location>
</feature>
<feature type="region of interest" description="Disordered" evidence="2">
    <location>
        <begin position="1"/>
        <end position="21"/>
    </location>
</feature>
<keyword evidence="4" id="KW-1185">Reference proteome</keyword>
<feature type="coiled-coil region" evidence="1">
    <location>
        <begin position="28"/>
        <end position="58"/>
    </location>
</feature>
<name>T1ZBF6_STRIT</name>
<evidence type="ECO:0000313" key="4">
    <source>
        <dbReference type="Proteomes" id="UP000016233"/>
    </source>
</evidence>
<gene>
    <name evidence="3" type="ORF">SIR_0177</name>
</gene>
<dbReference type="RefSeq" id="WP_020998239.1">
    <property type="nucleotide sequence ID" value="NC_022246.1"/>
</dbReference>
<evidence type="ECO:0000256" key="1">
    <source>
        <dbReference type="SAM" id="Coils"/>
    </source>
</evidence>
<dbReference type="Proteomes" id="UP000016233">
    <property type="component" value="Chromosome"/>
</dbReference>
<evidence type="ECO:0000256" key="2">
    <source>
        <dbReference type="SAM" id="MobiDB-lite"/>
    </source>
</evidence>
<sequence length="143" mass="16448">MGKEQEREANKQKGNWYHAEGERYKQEADNVGEKLKRLRTAKKEIELQINQLNQLINQFDSFFDQFDTAADVTAAGWKGELRKRCEIHSGKAVTSLKSMENDYQTTLKNINGEIAKQEASQLNLLEAAHSCWDMAVSWWNAIV</sequence>
<organism evidence="3 4">
    <name type="scientific">Streptococcus intermedius B196</name>
    <dbReference type="NCBI Taxonomy" id="862967"/>
    <lineage>
        <taxon>Bacteria</taxon>
        <taxon>Bacillati</taxon>
        <taxon>Bacillota</taxon>
        <taxon>Bacilli</taxon>
        <taxon>Lactobacillales</taxon>
        <taxon>Streptococcaceae</taxon>
        <taxon>Streptococcus</taxon>
        <taxon>Streptococcus anginosus group</taxon>
    </lineage>
</organism>
<dbReference type="KEGG" id="sib:SIR_0177"/>
<accession>T1ZBF6</accession>
<dbReference type="AlphaFoldDB" id="T1ZBF6"/>
<evidence type="ECO:0000313" key="3">
    <source>
        <dbReference type="EMBL" id="AGU75569.1"/>
    </source>
</evidence>
<evidence type="ECO:0008006" key="5">
    <source>
        <dbReference type="Google" id="ProtNLM"/>
    </source>
</evidence>
<keyword evidence="1" id="KW-0175">Coiled coil</keyword>
<reference evidence="3 4" key="1">
    <citation type="journal article" date="2013" name="BMC Genomics">
        <title>Phylogenetic relationship and virulence inference of Streptococcus Anginosus Group: curated annotation and whole-genome comparative analysis support distinct species designation.</title>
        <authorList>
            <person name="Olson A.B."/>
            <person name="Kent H."/>
            <person name="Sibley C.D."/>
            <person name="Grinwis M.E."/>
            <person name="Mabon P."/>
            <person name="Ouellette C."/>
            <person name="Tyson S."/>
            <person name="Graham M."/>
            <person name="Tyler S.D."/>
            <person name="Van Domselaar G."/>
            <person name="Surette M.G."/>
            <person name="Corbett C.R."/>
        </authorList>
    </citation>
    <scope>NUCLEOTIDE SEQUENCE [LARGE SCALE GENOMIC DNA]</scope>
    <source>
        <strain evidence="3 4">B196</strain>
    </source>
</reference>
<dbReference type="OrthoDB" id="9972641at2"/>
<protein>
    <recommendedName>
        <fullName evidence="5">DUF5082 domain-containing protein</fullName>
    </recommendedName>
</protein>
<dbReference type="EMBL" id="CP003857">
    <property type="protein sequence ID" value="AGU75569.1"/>
    <property type="molecule type" value="Genomic_DNA"/>
</dbReference>
<dbReference type="PATRIC" id="fig|862967.3.peg.161"/>
<dbReference type="HOGENOM" id="CLU_1874338_0_0_9"/>
<proteinExistence type="predicted"/>